<keyword evidence="2" id="KW-1185">Reference proteome</keyword>
<dbReference type="EMBL" id="BMYZ01000004">
    <property type="protein sequence ID" value="GGY85991.1"/>
    <property type="molecule type" value="Genomic_DNA"/>
</dbReference>
<gene>
    <name evidence="1" type="ORF">GCM10011613_33770</name>
</gene>
<evidence type="ECO:0000313" key="1">
    <source>
        <dbReference type="EMBL" id="GGY85991.1"/>
    </source>
</evidence>
<protein>
    <submittedName>
        <fullName evidence="1">Uncharacterized protein</fullName>
    </submittedName>
</protein>
<accession>A0ABQ3B9E7</accession>
<name>A0ABQ3B9E7_9GAMM</name>
<sequence>MGDASTAILLETEELLRLLELLLLELVAGSEELLEELEATELLVAAIEDVGYWLSPPVLLLPPPPPPPQLLKATNENTIAGNADQRPLAEKPKEKNISKPSTVILRRDLRITLMDSCRPAKKYFNF</sequence>
<comment type="caution">
    <text evidence="1">The sequence shown here is derived from an EMBL/GenBank/DDBJ whole genome shotgun (WGS) entry which is preliminary data.</text>
</comment>
<organism evidence="1 2">
    <name type="scientific">Cellvibrio zantedeschiae</name>
    <dbReference type="NCBI Taxonomy" id="1237077"/>
    <lineage>
        <taxon>Bacteria</taxon>
        <taxon>Pseudomonadati</taxon>
        <taxon>Pseudomonadota</taxon>
        <taxon>Gammaproteobacteria</taxon>
        <taxon>Cellvibrionales</taxon>
        <taxon>Cellvibrionaceae</taxon>
        <taxon>Cellvibrio</taxon>
    </lineage>
</organism>
<proteinExistence type="predicted"/>
<evidence type="ECO:0000313" key="2">
    <source>
        <dbReference type="Proteomes" id="UP000619761"/>
    </source>
</evidence>
<reference evidence="2" key="1">
    <citation type="journal article" date="2019" name="Int. J. Syst. Evol. Microbiol.">
        <title>The Global Catalogue of Microorganisms (GCM) 10K type strain sequencing project: providing services to taxonomists for standard genome sequencing and annotation.</title>
        <authorList>
            <consortium name="The Broad Institute Genomics Platform"/>
            <consortium name="The Broad Institute Genome Sequencing Center for Infectious Disease"/>
            <person name="Wu L."/>
            <person name="Ma J."/>
        </authorList>
    </citation>
    <scope>NUCLEOTIDE SEQUENCE [LARGE SCALE GENOMIC DNA]</scope>
    <source>
        <strain evidence="2">KCTC 32239</strain>
    </source>
</reference>
<dbReference type="Proteomes" id="UP000619761">
    <property type="component" value="Unassembled WGS sequence"/>
</dbReference>